<proteinExistence type="inferred from homology"/>
<dbReference type="InterPro" id="IPR036388">
    <property type="entry name" value="WH-like_DNA-bd_sf"/>
</dbReference>
<name>A0ABU0USA8_ACIBI</name>
<keyword evidence="4" id="KW-0804">Transcription</keyword>
<evidence type="ECO:0000256" key="1">
    <source>
        <dbReference type="ARBA" id="ARBA00009437"/>
    </source>
</evidence>
<evidence type="ECO:0000313" key="6">
    <source>
        <dbReference type="EMBL" id="MDQ1207440.1"/>
    </source>
</evidence>
<gene>
    <name evidence="6" type="ORF">QE380_000363</name>
</gene>
<dbReference type="InterPro" id="IPR037402">
    <property type="entry name" value="YidZ_PBP2"/>
</dbReference>
<dbReference type="SUPFAM" id="SSF53850">
    <property type="entry name" value="Periplasmic binding protein-like II"/>
    <property type="match status" value="1"/>
</dbReference>
<dbReference type="Gene3D" id="3.40.190.10">
    <property type="entry name" value="Periplasmic binding protein-like II"/>
    <property type="match status" value="2"/>
</dbReference>
<comment type="similarity">
    <text evidence="1">Belongs to the LysR transcriptional regulatory family.</text>
</comment>
<dbReference type="PANTHER" id="PTHR30118">
    <property type="entry name" value="HTH-TYPE TRANSCRIPTIONAL REGULATOR LEUO-RELATED"/>
    <property type="match status" value="1"/>
</dbReference>
<comment type="caution">
    <text evidence="6">The sequence shown here is derived from an EMBL/GenBank/DDBJ whole genome shotgun (WGS) entry which is preliminary data.</text>
</comment>
<sequence>MNNIHNSNNQDNHLDLGLFHRIDINLYPLFVAIFEQKSISKTAISLSISQSAASHALQRLRLQLDDEIFVRHGNKMLPTPFAQRIYPAIKSALLSIQNINLQKYTFNPSLIQSLKIAIHDEIEPIIFPKIIRHFQEIAPDIQFVSIKLDRKKIEHDLATQQLDFVIDIKHDLNKAIGFDFLVCDHYVVCTQQTDLSQESYLAASHIGVSSRRAGVLFEDIYLNENNISRHVFLRCQNYSTALQILEQNPTAMLTIPNSILSHLSYSNALNVYQLPFDFPEINIGIFSFAHLSRNLRYDFLKKEIIALFT</sequence>
<protein>
    <submittedName>
        <fullName evidence="6">DNA-binding transcriptional LysR family regulator</fullName>
    </submittedName>
</protein>
<accession>A0ABU0USA8</accession>
<evidence type="ECO:0000313" key="7">
    <source>
        <dbReference type="Proteomes" id="UP001233360"/>
    </source>
</evidence>
<reference evidence="6 7" key="1">
    <citation type="submission" date="2023-07" db="EMBL/GenBank/DDBJ databases">
        <title>Functional and genomic diversity of the sorghum phyllosphere microbiome.</title>
        <authorList>
            <person name="Shade A."/>
        </authorList>
    </citation>
    <scope>NUCLEOTIDE SEQUENCE [LARGE SCALE GENOMIC DNA]</scope>
    <source>
        <strain evidence="6 7">SORGH_AS_0887</strain>
    </source>
</reference>
<dbReference type="PANTHER" id="PTHR30118:SF15">
    <property type="entry name" value="TRANSCRIPTIONAL REGULATORY PROTEIN"/>
    <property type="match status" value="1"/>
</dbReference>
<dbReference type="RefSeq" id="WP_307001650.1">
    <property type="nucleotide sequence ID" value="NZ_JAUTBK010000002.1"/>
</dbReference>
<dbReference type="InterPro" id="IPR050389">
    <property type="entry name" value="LysR-type_TF"/>
</dbReference>
<organism evidence="6 7">
    <name type="scientific">Acinetobacter baylyi</name>
    <dbReference type="NCBI Taxonomy" id="202950"/>
    <lineage>
        <taxon>Bacteria</taxon>
        <taxon>Pseudomonadati</taxon>
        <taxon>Pseudomonadota</taxon>
        <taxon>Gammaproteobacteria</taxon>
        <taxon>Moraxellales</taxon>
        <taxon>Moraxellaceae</taxon>
        <taxon>Acinetobacter</taxon>
    </lineage>
</organism>
<evidence type="ECO:0000259" key="5">
    <source>
        <dbReference type="PROSITE" id="PS50931"/>
    </source>
</evidence>
<dbReference type="SUPFAM" id="SSF46785">
    <property type="entry name" value="Winged helix' DNA-binding domain"/>
    <property type="match status" value="1"/>
</dbReference>
<dbReference type="InterPro" id="IPR000847">
    <property type="entry name" value="LysR_HTH_N"/>
</dbReference>
<dbReference type="GO" id="GO:0003677">
    <property type="term" value="F:DNA binding"/>
    <property type="evidence" value="ECO:0007669"/>
    <property type="project" value="UniProtKB-KW"/>
</dbReference>
<keyword evidence="2" id="KW-0805">Transcription regulation</keyword>
<dbReference type="InterPro" id="IPR036390">
    <property type="entry name" value="WH_DNA-bd_sf"/>
</dbReference>
<dbReference type="CDD" id="cd08417">
    <property type="entry name" value="PBP2_Nitroaromatics_like"/>
    <property type="match status" value="1"/>
</dbReference>
<dbReference type="Proteomes" id="UP001233360">
    <property type="component" value="Unassembled WGS sequence"/>
</dbReference>
<keyword evidence="3 6" id="KW-0238">DNA-binding</keyword>
<evidence type="ECO:0000256" key="4">
    <source>
        <dbReference type="ARBA" id="ARBA00023163"/>
    </source>
</evidence>
<dbReference type="PROSITE" id="PS50931">
    <property type="entry name" value="HTH_LYSR"/>
    <property type="match status" value="1"/>
</dbReference>
<evidence type="ECO:0000256" key="2">
    <source>
        <dbReference type="ARBA" id="ARBA00023015"/>
    </source>
</evidence>
<feature type="domain" description="HTH lysR-type" evidence="5">
    <location>
        <begin position="30"/>
        <end position="79"/>
    </location>
</feature>
<dbReference type="Pfam" id="PF00126">
    <property type="entry name" value="HTH_1"/>
    <property type="match status" value="1"/>
</dbReference>
<dbReference type="Gene3D" id="1.10.10.10">
    <property type="entry name" value="Winged helix-like DNA-binding domain superfamily/Winged helix DNA-binding domain"/>
    <property type="match status" value="1"/>
</dbReference>
<keyword evidence="7" id="KW-1185">Reference proteome</keyword>
<dbReference type="EMBL" id="JAUTBK010000002">
    <property type="protein sequence ID" value="MDQ1207440.1"/>
    <property type="molecule type" value="Genomic_DNA"/>
</dbReference>
<evidence type="ECO:0000256" key="3">
    <source>
        <dbReference type="ARBA" id="ARBA00023125"/>
    </source>
</evidence>